<name>A0A8J7M9I3_9RHOB</name>
<dbReference type="SUPFAM" id="SSF50249">
    <property type="entry name" value="Nucleic acid-binding proteins"/>
    <property type="match status" value="1"/>
</dbReference>
<dbReference type="Proteomes" id="UP000655420">
    <property type="component" value="Unassembled WGS sequence"/>
</dbReference>
<dbReference type="InterPro" id="IPR052513">
    <property type="entry name" value="Thioester_dehydratase-like"/>
</dbReference>
<dbReference type="AlphaFoldDB" id="A0A8J7M9I3"/>
<evidence type="ECO:0000313" key="3">
    <source>
        <dbReference type="Proteomes" id="UP000655420"/>
    </source>
</evidence>
<dbReference type="InterPro" id="IPR012340">
    <property type="entry name" value="NA-bd_OB-fold"/>
</dbReference>
<dbReference type="InterPro" id="IPR002878">
    <property type="entry name" value="ChsH2_C"/>
</dbReference>
<dbReference type="PANTHER" id="PTHR34075">
    <property type="entry name" value="BLR3430 PROTEIN"/>
    <property type="match status" value="1"/>
</dbReference>
<keyword evidence="3" id="KW-1185">Reference proteome</keyword>
<dbReference type="Pfam" id="PF01796">
    <property type="entry name" value="OB_ChsH2_C"/>
    <property type="match status" value="1"/>
</dbReference>
<feature type="domain" description="ChsH2 C-terminal OB-fold" evidence="1">
    <location>
        <begin position="53"/>
        <end position="112"/>
    </location>
</feature>
<protein>
    <submittedName>
        <fullName evidence="2">OB-fold domain-containing protein</fullName>
    </submittedName>
</protein>
<organism evidence="2 3">
    <name type="scientific">Thermohalobaculum xanthum</name>
    <dbReference type="NCBI Taxonomy" id="2753746"/>
    <lineage>
        <taxon>Bacteria</taxon>
        <taxon>Pseudomonadati</taxon>
        <taxon>Pseudomonadota</taxon>
        <taxon>Alphaproteobacteria</taxon>
        <taxon>Rhodobacterales</taxon>
        <taxon>Paracoccaceae</taxon>
        <taxon>Thermohalobaculum</taxon>
    </lineage>
</organism>
<dbReference type="EMBL" id="JAEHHL010000008">
    <property type="protein sequence ID" value="MBK0400260.1"/>
    <property type="molecule type" value="Genomic_DNA"/>
</dbReference>
<dbReference type="PANTHER" id="PTHR34075:SF5">
    <property type="entry name" value="BLR3430 PROTEIN"/>
    <property type="match status" value="1"/>
</dbReference>
<comment type="caution">
    <text evidence="2">The sequence shown here is derived from an EMBL/GenBank/DDBJ whole genome shotgun (WGS) entry which is preliminary data.</text>
</comment>
<reference evidence="2" key="1">
    <citation type="submission" date="2020-12" db="EMBL/GenBank/DDBJ databases">
        <title>Bacterial taxonomy.</title>
        <authorList>
            <person name="Pan X."/>
        </authorList>
    </citation>
    <scope>NUCLEOTIDE SEQUENCE</scope>
    <source>
        <strain evidence="2">M0105</strain>
    </source>
</reference>
<dbReference type="RefSeq" id="WP_200610826.1">
    <property type="nucleotide sequence ID" value="NZ_JAEHHL010000008.1"/>
</dbReference>
<proteinExistence type="predicted"/>
<gene>
    <name evidence="2" type="ORF">H0I76_13760</name>
</gene>
<evidence type="ECO:0000313" key="2">
    <source>
        <dbReference type="EMBL" id="MBK0400260.1"/>
    </source>
</evidence>
<sequence>MEAGYFDGPGPEARFKAYLAEGRFMIQRSRSNGAHVFYPRVAMPGTGEADLDWVEASGLGTVYATTCNRARPEHGGDYNIALIDLDEGPRMMARVEGIAPDAVTIGMRVRATIGEIKGEPAVIFQPEGAS</sequence>
<evidence type="ECO:0000259" key="1">
    <source>
        <dbReference type="Pfam" id="PF01796"/>
    </source>
</evidence>
<accession>A0A8J7M9I3</accession>